<dbReference type="Pfam" id="PF02746">
    <property type="entry name" value="MR_MLE_N"/>
    <property type="match status" value="1"/>
</dbReference>
<accession>A0A7Y9ICJ5</accession>
<dbReference type="InterPro" id="IPR013341">
    <property type="entry name" value="Mandelate_racemase_N_dom"/>
</dbReference>
<feature type="domain" description="Mandelate racemase/muconate lactonizing enzyme C-terminal" evidence="2">
    <location>
        <begin position="146"/>
        <end position="276"/>
    </location>
</feature>
<dbReference type="Proteomes" id="UP000569914">
    <property type="component" value="Unassembled WGS sequence"/>
</dbReference>
<organism evidence="3 4">
    <name type="scientific">Microlunatus parietis</name>
    <dbReference type="NCBI Taxonomy" id="682979"/>
    <lineage>
        <taxon>Bacteria</taxon>
        <taxon>Bacillati</taxon>
        <taxon>Actinomycetota</taxon>
        <taxon>Actinomycetes</taxon>
        <taxon>Propionibacteriales</taxon>
        <taxon>Propionibacteriaceae</taxon>
        <taxon>Microlunatus</taxon>
    </lineage>
</organism>
<gene>
    <name evidence="3" type="ORF">BKA15_005633</name>
</gene>
<name>A0A7Y9ICJ5_9ACTN</name>
<dbReference type="InterPro" id="IPR029017">
    <property type="entry name" value="Enolase-like_N"/>
</dbReference>
<reference evidence="3 4" key="1">
    <citation type="submission" date="2020-07" db="EMBL/GenBank/DDBJ databases">
        <title>Sequencing the genomes of 1000 actinobacteria strains.</title>
        <authorList>
            <person name="Klenk H.-P."/>
        </authorList>
    </citation>
    <scope>NUCLEOTIDE SEQUENCE [LARGE SCALE GENOMIC DNA]</scope>
    <source>
        <strain evidence="3 4">DSM 22083</strain>
    </source>
</reference>
<proteinExistence type="predicted"/>
<dbReference type="SMART" id="SM00922">
    <property type="entry name" value="MR_MLE"/>
    <property type="match status" value="1"/>
</dbReference>
<dbReference type="CDD" id="cd03316">
    <property type="entry name" value="MR_like"/>
    <property type="match status" value="1"/>
</dbReference>
<dbReference type="GO" id="GO:0016829">
    <property type="term" value="F:lyase activity"/>
    <property type="evidence" value="ECO:0007669"/>
    <property type="project" value="UniProtKB-KW"/>
</dbReference>
<evidence type="ECO:0000313" key="4">
    <source>
        <dbReference type="Proteomes" id="UP000569914"/>
    </source>
</evidence>
<dbReference type="InterPro" id="IPR036849">
    <property type="entry name" value="Enolase-like_C_sf"/>
</dbReference>
<dbReference type="SUPFAM" id="SSF51604">
    <property type="entry name" value="Enolase C-terminal domain-like"/>
    <property type="match status" value="1"/>
</dbReference>
<protein>
    <submittedName>
        <fullName evidence="3">L-alanine-DL-glutamate epimerase-like enolase superfamily enzyme</fullName>
    </submittedName>
</protein>
<evidence type="ECO:0000313" key="3">
    <source>
        <dbReference type="EMBL" id="NYE74304.1"/>
    </source>
</evidence>
<dbReference type="InterPro" id="IPR029065">
    <property type="entry name" value="Enolase_C-like"/>
</dbReference>
<keyword evidence="4" id="KW-1185">Reference proteome</keyword>
<keyword evidence="1" id="KW-0456">Lyase</keyword>
<dbReference type="SFLD" id="SFLDG00179">
    <property type="entry name" value="mandelate_racemase"/>
    <property type="match status" value="1"/>
</dbReference>
<comment type="caution">
    <text evidence="3">The sequence shown here is derived from an EMBL/GenBank/DDBJ whole genome shotgun (WGS) entry which is preliminary data.</text>
</comment>
<dbReference type="RefSeq" id="WP_179756506.1">
    <property type="nucleotide sequence ID" value="NZ_JACCBU010000001.1"/>
</dbReference>
<dbReference type="Pfam" id="PF13378">
    <property type="entry name" value="MR_MLE_C"/>
    <property type="match status" value="1"/>
</dbReference>
<dbReference type="EMBL" id="JACCBU010000001">
    <property type="protein sequence ID" value="NYE74304.1"/>
    <property type="molecule type" value="Genomic_DNA"/>
</dbReference>
<dbReference type="AlphaFoldDB" id="A0A7Y9ICJ5"/>
<dbReference type="SUPFAM" id="SSF54826">
    <property type="entry name" value="Enolase N-terminal domain-like"/>
    <property type="match status" value="1"/>
</dbReference>
<evidence type="ECO:0000259" key="2">
    <source>
        <dbReference type="SMART" id="SM00922"/>
    </source>
</evidence>
<dbReference type="InterPro" id="IPR013342">
    <property type="entry name" value="Mandelate_racemase_C"/>
</dbReference>
<sequence>MTIVGSGAPVLSEDNVNTASRPSQLRITDLKVANLVGVPFPSTIIRLETNQGLVGYGEVRDGASASYALILKSRIIGENPCNLDKIFRKIKQFGAHGRQGGGVCGIEMALMDLAGKAYGVPAYALVGGQFRDRVRCYADTPSEADPDRMGKRLLDRKARGFTMLKMDVGINLIKDVPGALIAPPGALTDSATMHPFTGIQVTQRGVEALAAYVARVREIVGYDVALAADHFGHIALDSCIRIGRALEPYTLAWIEDLIPWQFTDQWRQLTEAVAVPTCTGEDIYLTENFKPLLDSGAIRVVHPDPATSGGIAETKRLGDYAEEQGIAMALHLAASPVATMASVHLAAATQNFLALEHHAADVEFWNDLVTGLPNPIIADDGNIAVPEAPGLGFTDINEELFAEHLDPRAPVLFADTAIWDNETAHDRLWS</sequence>
<evidence type="ECO:0000256" key="1">
    <source>
        <dbReference type="ARBA" id="ARBA00023239"/>
    </source>
</evidence>
<dbReference type="Gene3D" id="3.30.390.10">
    <property type="entry name" value="Enolase-like, N-terminal domain"/>
    <property type="match status" value="1"/>
</dbReference>
<dbReference type="InterPro" id="IPR034593">
    <property type="entry name" value="DgoD-like"/>
</dbReference>
<dbReference type="SFLD" id="SFLDS00001">
    <property type="entry name" value="Enolase"/>
    <property type="match status" value="1"/>
</dbReference>
<dbReference type="PANTHER" id="PTHR48080:SF2">
    <property type="entry name" value="D-GALACTONATE DEHYDRATASE"/>
    <property type="match status" value="1"/>
</dbReference>
<dbReference type="Gene3D" id="3.20.20.120">
    <property type="entry name" value="Enolase-like C-terminal domain"/>
    <property type="match status" value="1"/>
</dbReference>
<dbReference type="PANTHER" id="PTHR48080">
    <property type="entry name" value="D-GALACTONATE DEHYDRATASE-RELATED"/>
    <property type="match status" value="1"/>
</dbReference>